<evidence type="ECO:0000313" key="2">
    <source>
        <dbReference type="EMBL" id="KAL3783860.1"/>
    </source>
</evidence>
<protein>
    <submittedName>
        <fullName evidence="2">Uncharacterized protein</fullName>
    </submittedName>
</protein>
<organism evidence="2 3">
    <name type="scientific">Cyclotella atomus</name>
    <dbReference type="NCBI Taxonomy" id="382360"/>
    <lineage>
        <taxon>Eukaryota</taxon>
        <taxon>Sar</taxon>
        <taxon>Stramenopiles</taxon>
        <taxon>Ochrophyta</taxon>
        <taxon>Bacillariophyta</taxon>
        <taxon>Coscinodiscophyceae</taxon>
        <taxon>Thalassiosirophycidae</taxon>
        <taxon>Stephanodiscales</taxon>
        <taxon>Stephanodiscaceae</taxon>
        <taxon>Cyclotella</taxon>
    </lineage>
</organism>
<feature type="compositionally biased region" description="Polar residues" evidence="1">
    <location>
        <begin position="49"/>
        <end position="59"/>
    </location>
</feature>
<accession>A0ABD3P6J7</accession>
<evidence type="ECO:0000256" key="1">
    <source>
        <dbReference type="SAM" id="MobiDB-lite"/>
    </source>
</evidence>
<comment type="caution">
    <text evidence="2">The sequence shown here is derived from an EMBL/GenBank/DDBJ whole genome shotgun (WGS) entry which is preliminary data.</text>
</comment>
<feature type="compositionally biased region" description="Polar residues" evidence="1">
    <location>
        <begin position="90"/>
        <end position="108"/>
    </location>
</feature>
<feature type="region of interest" description="Disordered" evidence="1">
    <location>
        <begin position="1"/>
        <end position="20"/>
    </location>
</feature>
<gene>
    <name evidence="2" type="ORF">ACHAWO_000555</name>
</gene>
<dbReference type="Proteomes" id="UP001530400">
    <property type="component" value="Unassembled WGS sequence"/>
</dbReference>
<keyword evidence="3" id="KW-1185">Reference proteome</keyword>
<proteinExistence type="predicted"/>
<reference evidence="2 3" key="1">
    <citation type="submission" date="2024-10" db="EMBL/GenBank/DDBJ databases">
        <title>Updated reference genomes for cyclostephanoid diatoms.</title>
        <authorList>
            <person name="Roberts W.R."/>
            <person name="Alverson A.J."/>
        </authorList>
    </citation>
    <scope>NUCLEOTIDE SEQUENCE [LARGE SCALE GENOMIC DNA]</scope>
    <source>
        <strain evidence="2 3">AJA010-31</strain>
    </source>
</reference>
<feature type="compositionally biased region" description="Polar residues" evidence="1">
    <location>
        <begin position="1"/>
        <end position="11"/>
    </location>
</feature>
<dbReference type="EMBL" id="JALLPJ020000747">
    <property type="protein sequence ID" value="KAL3783860.1"/>
    <property type="molecule type" value="Genomic_DNA"/>
</dbReference>
<feature type="region of interest" description="Disordered" evidence="1">
    <location>
        <begin position="49"/>
        <end position="111"/>
    </location>
</feature>
<dbReference type="AlphaFoldDB" id="A0ABD3P6J7"/>
<name>A0ABD3P6J7_9STRA</name>
<sequence>MMTPPCNQAAPSTPPHSHHRTVEDEYQFVGNLHYSPYFHAMSNQSVFDRLSSTPTGSTLSREEEDRKLRAERSAEKADRLKSPGSRGGYSPSTRASPTMTSSPSGNSKRTPRQLDEFYQRIYKQDTASSAAHHHDVERHPYVASSPHKGESNPDAAIALFIKPKCNIKSVEEVDLTIHPEARKSIINFWQHKLSGKSCALDILDVFWKRDYKENDTVGWEVYPGRCEAGDDDNVWFVEKRAVKDYKGSYGSATAKCKVRFVKGEGVFVQEYSFVKSG</sequence>
<evidence type="ECO:0000313" key="3">
    <source>
        <dbReference type="Proteomes" id="UP001530400"/>
    </source>
</evidence>
<feature type="compositionally biased region" description="Basic and acidic residues" evidence="1">
    <location>
        <begin position="60"/>
        <end position="81"/>
    </location>
</feature>